<proteinExistence type="inferred from homology"/>
<feature type="active site" evidence="2">
    <location>
        <position position="377"/>
    </location>
</feature>
<evidence type="ECO:0000313" key="6">
    <source>
        <dbReference type="Proteomes" id="UP000595140"/>
    </source>
</evidence>
<dbReference type="PANTHER" id="PTHR13683:SF775">
    <property type="entry name" value="EUKARYOTIC ASPARTYL PROTEASE FAMILY PROTEIN"/>
    <property type="match status" value="1"/>
</dbReference>
<dbReference type="Gene3D" id="2.40.70.10">
    <property type="entry name" value="Acid Proteases"/>
    <property type="match status" value="2"/>
</dbReference>
<feature type="domain" description="Peptidase A1" evidence="4">
    <location>
        <begin position="170"/>
        <end position="493"/>
    </location>
</feature>
<dbReference type="Proteomes" id="UP000595140">
    <property type="component" value="Unassembled WGS sequence"/>
</dbReference>
<dbReference type="PROSITE" id="PS51767">
    <property type="entry name" value="PEPTIDASE_A1"/>
    <property type="match status" value="1"/>
</dbReference>
<dbReference type="InterPro" id="IPR021109">
    <property type="entry name" value="Peptidase_aspartic_dom_sf"/>
</dbReference>
<dbReference type="InterPro" id="IPR001969">
    <property type="entry name" value="Aspartic_peptidase_AS"/>
</dbReference>
<dbReference type="InterPro" id="IPR032861">
    <property type="entry name" value="TAXi_N"/>
</dbReference>
<comment type="similarity">
    <text evidence="1">Belongs to the peptidase A1 family.</text>
</comment>
<dbReference type="InterPro" id="IPR032799">
    <property type="entry name" value="TAXi_C"/>
</dbReference>
<dbReference type="PROSITE" id="PS00141">
    <property type="entry name" value="ASP_PROTEASE"/>
    <property type="match status" value="1"/>
</dbReference>
<evidence type="ECO:0000259" key="4">
    <source>
        <dbReference type="PROSITE" id="PS51767"/>
    </source>
</evidence>
<reference evidence="5 6" key="1">
    <citation type="submission" date="2018-04" db="EMBL/GenBank/DDBJ databases">
        <authorList>
            <person name="Vogel A."/>
        </authorList>
    </citation>
    <scope>NUCLEOTIDE SEQUENCE [LARGE SCALE GENOMIC DNA]</scope>
</reference>
<protein>
    <recommendedName>
        <fullName evidence="4">Peptidase A1 domain-containing protein</fullName>
    </recommendedName>
</protein>
<dbReference type="InterPro" id="IPR001461">
    <property type="entry name" value="Aspartic_peptidase_A1"/>
</dbReference>
<dbReference type="SUPFAM" id="SSF50630">
    <property type="entry name" value="Acid proteases"/>
    <property type="match status" value="1"/>
</dbReference>
<evidence type="ECO:0000256" key="2">
    <source>
        <dbReference type="PIRSR" id="PIRSR601461-1"/>
    </source>
</evidence>
<name>A0A484LP87_9ASTE</name>
<dbReference type="InterPro" id="IPR033121">
    <property type="entry name" value="PEPTIDASE_A1"/>
</dbReference>
<accession>A0A484LP87</accession>
<evidence type="ECO:0000313" key="5">
    <source>
        <dbReference type="EMBL" id="VFQ78077.1"/>
    </source>
</evidence>
<feature type="region of interest" description="Disordered" evidence="3">
    <location>
        <begin position="76"/>
        <end position="101"/>
    </location>
</feature>
<dbReference type="EMBL" id="OOIL02001777">
    <property type="protein sequence ID" value="VFQ78077.1"/>
    <property type="molecule type" value="Genomic_DNA"/>
</dbReference>
<feature type="active site" evidence="2">
    <location>
        <position position="186"/>
    </location>
</feature>
<organism evidence="5 6">
    <name type="scientific">Cuscuta campestris</name>
    <dbReference type="NCBI Taxonomy" id="132261"/>
    <lineage>
        <taxon>Eukaryota</taxon>
        <taxon>Viridiplantae</taxon>
        <taxon>Streptophyta</taxon>
        <taxon>Embryophyta</taxon>
        <taxon>Tracheophyta</taxon>
        <taxon>Spermatophyta</taxon>
        <taxon>Magnoliopsida</taxon>
        <taxon>eudicotyledons</taxon>
        <taxon>Gunneridae</taxon>
        <taxon>Pentapetalae</taxon>
        <taxon>asterids</taxon>
        <taxon>lamiids</taxon>
        <taxon>Solanales</taxon>
        <taxon>Convolvulaceae</taxon>
        <taxon>Cuscuteae</taxon>
        <taxon>Cuscuta</taxon>
        <taxon>Cuscuta subgen. Grammica</taxon>
        <taxon>Cuscuta sect. Cleistogrammica</taxon>
    </lineage>
</organism>
<gene>
    <name evidence="5" type="ORF">CCAM_LOCUS19853</name>
</gene>
<dbReference type="GO" id="GO:0006508">
    <property type="term" value="P:proteolysis"/>
    <property type="evidence" value="ECO:0007669"/>
    <property type="project" value="InterPro"/>
</dbReference>
<evidence type="ECO:0000256" key="1">
    <source>
        <dbReference type="ARBA" id="ARBA00007447"/>
    </source>
</evidence>
<evidence type="ECO:0000256" key="3">
    <source>
        <dbReference type="SAM" id="MobiDB-lite"/>
    </source>
</evidence>
<dbReference type="GO" id="GO:0004190">
    <property type="term" value="F:aspartic-type endopeptidase activity"/>
    <property type="evidence" value="ECO:0007669"/>
    <property type="project" value="InterPro"/>
</dbReference>
<keyword evidence="6" id="KW-1185">Reference proteome</keyword>
<dbReference type="OrthoDB" id="2747330at2759"/>
<dbReference type="Pfam" id="PF14543">
    <property type="entry name" value="TAXi_N"/>
    <property type="match status" value="1"/>
</dbReference>
<dbReference type="PANTHER" id="PTHR13683">
    <property type="entry name" value="ASPARTYL PROTEASES"/>
    <property type="match status" value="1"/>
</dbReference>
<dbReference type="AlphaFoldDB" id="A0A484LP87"/>
<dbReference type="Pfam" id="PF14541">
    <property type="entry name" value="TAXi_C"/>
    <property type="match status" value="1"/>
</dbReference>
<sequence>MIRRMVNVGSYYNNYMFPSLPLLLLAFCLATPLLLPPAAAVATTLFDVESSLQETLHVGQPPGERGSYDEVVVEEDDRRHHDTNKQSFPPPPPPSSSGYSVVLQPRSAVFPTSYPDYRSLTLARLKRDSARAKWIQDRLDLAAGRTEEIPEEVPSSSEVTPGAGSGSHEYFALVGIGGAKFHLALDTGSELTWLQCSPCDQCYPQTDPIFVPSQSPTYSPLPCHADNCPSPTHFSSQCGWNHTCRYRTVYGDTSTSEGDLAKESVTLGDGLVPLPNITIGCGRNNPGMLAGGPAGIMGLNGGSLSFTTQIGATSFSYCLVDKDDTTHSSTLDFFVKVDDGAVVAPLMKTGGFYQIGLAGISVGDAPMTDITGAVIVDSGTVVSQLPGDAYNSVREALVANVNLTSRPQVGPMDTCFDMSGVDITMAVPPVSFHFKNGQELKLPAKNYMTPVDSSGTHCLAFAAATTPNSIIGNVQQQGIRVTYDLAGSVFRFNPGNC</sequence>